<feature type="transmembrane region" description="Helical" evidence="6">
    <location>
        <begin position="7"/>
        <end position="26"/>
    </location>
</feature>
<keyword evidence="8" id="KW-1185">Reference proteome</keyword>
<keyword evidence="5 6" id="KW-0472">Membrane</keyword>
<comment type="similarity">
    <text evidence="2">Belongs to the autoinducer-2 exporter (AI-2E) (TC 2.A.86) family.</text>
</comment>
<gene>
    <name evidence="7" type="ORF">BRYFOR_05319</name>
</gene>
<dbReference type="Proteomes" id="UP000005561">
    <property type="component" value="Unassembled WGS sequence"/>
</dbReference>
<feature type="transmembrane region" description="Helical" evidence="6">
    <location>
        <begin position="32"/>
        <end position="49"/>
    </location>
</feature>
<dbReference type="InterPro" id="IPR002549">
    <property type="entry name" value="AI-2E-like"/>
</dbReference>
<feature type="transmembrane region" description="Helical" evidence="6">
    <location>
        <begin position="276"/>
        <end position="293"/>
    </location>
</feature>
<dbReference type="RefSeq" id="WP_006860121.1">
    <property type="nucleotide sequence ID" value="NZ_ACCL02000001.1"/>
</dbReference>
<evidence type="ECO:0000256" key="1">
    <source>
        <dbReference type="ARBA" id="ARBA00004141"/>
    </source>
</evidence>
<protein>
    <recommendedName>
        <fullName evidence="9">Sporulation integral membrane protein YtvI</fullName>
    </recommendedName>
</protein>
<keyword evidence="4 6" id="KW-1133">Transmembrane helix</keyword>
<evidence type="ECO:0000313" key="7">
    <source>
        <dbReference type="EMBL" id="EET62968.1"/>
    </source>
</evidence>
<feature type="transmembrane region" description="Helical" evidence="6">
    <location>
        <begin position="218"/>
        <end position="237"/>
    </location>
</feature>
<dbReference type="NCBIfam" id="TIGR02872">
    <property type="entry name" value="spore_ytvI"/>
    <property type="match status" value="1"/>
</dbReference>
<evidence type="ECO:0000256" key="5">
    <source>
        <dbReference type="ARBA" id="ARBA00023136"/>
    </source>
</evidence>
<sequence length="368" mass="39999">MEKKKALLWNAAYYGLFAVLVCLAWRYLYPALMPFILAFAIAFLIRKLAGKLPCKGKWTATLLLALFYVIFFGTIFLGGSKMIGTVAGFITNLPELYRTQIVPFLDGVSGDIGSILGKTDASLAGEIQKGIQQMIQSMGENLSSLSMNILTGLSEFVTGIPALVVKVIVMVVASFYMTADYDRIMAAAGKYLPEKVKRTVRTVKEHGGNTLKAYLKSYFLLFLITFAELAAGLWLLRIPYAPLIALAIAVFDILPVLGTGGILLPWTAVLLVMGNYPMAAGILVLYIVIVIVRNTLEPKIVGKQVGLHPLVTLVAMFTGLQLGGLPGIILAPMGVVILVNMGKSGVIREFWRKTGQTEENGTQEQKGE</sequence>
<dbReference type="AlphaFoldDB" id="C6L9M9"/>
<evidence type="ECO:0000256" key="3">
    <source>
        <dbReference type="ARBA" id="ARBA00022692"/>
    </source>
</evidence>
<dbReference type="eggNOG" id="COG0628">
    <property type="taxonomic scope" value="Bacteria"/>
</dbReference>
<evidence type="ECO:0008006" key="9">
    <source>
        <dbReference type="Google" id="ProtNLM"/>
    </source>
</evidence>
<dbReference type="GO" id="GO:0055085">
    <property type="term" value="P:transmembrane transport"/>
    <property type="evidence" value="ECO:0007669"/>
    <property type="project" value="TreeGrafter"/>
</dbReference>
<evidence type="ECO:0000256" key="4">
    <source>
        <dbReference type="ARBA" id="ARBA00022989"/>
    </source>
</evidence>
<comment type="caution">
    <text evidence="7">The sequence shown here is derived from an EMBL/GenBank/DDBJ whole genome shotgun (WGS) entry which is preliminary data.</text>
</comment>
<reference evidence="7" key="1">
    <citation type="submission" date="2009-07" db="EMBL/GenBank/DDBJ databases">
        <authorList>
            <person name="Weinstock G."/>
            <person name="Sodergren E."/>
            <person name="Clifton S."/>
            <person name="Fulton L."/>
            <person name="Fulton B."/>
            <person name="Courtney L."/>
            <person name="Fronick C."/>
            <person name="Harrison M."/>
            <person name="Strong C."/>
            <person name="Farmer C."/>
            <person name="Delahaunty K."/>
            <person name="Markovic C."/>
            <person name="Hall O."/>
            <person name="Minx P."/>
            <person name="Tomlinson C."/>
            <person name="Mitreva M."/>
            <person name="Nelson J."/>
            <person name="Hou S."/>
            <person name="Wollam A."/>
            <person name="Pepin K.H."/>
            <person name="Johnson M."/>
            <person name="Bhonagiri V."/>
            <person name="Nash W.E."/>
            <person name="Warren W."/>
            <person name="Chinwalla A."/>
            <person name="Mardis E.R."/>
            <person name="Wilson R.K."/>
        </authorList>
    </citation>
    <scope>NUCLEOTIDE SEQUENCE [LARGE SCALE GENOMIC DNA]</scope>
    <source>
        <strain evidence="7">DSM 14469</strain>
    </source>
</reference>
<evidence type="ECO:0000313" key="8">
    <source>
        <dbReference type="Proteomes" id="UP000005561"/>
    </source>
</evidence>
<feature type="transmembrane region" description="Helical" evidence="6">
    <location>
        <begin position="313"/>
        <end position="339"/>
    </location>
</feature>
<evidence type="ECO:0000256" key="2">
    <source>
        <dbReference type="ARBA" id="ARBA00009773"/>
    </source>
</evidence>
<dbReference type="EMBL" id="ACCL02000001">
    <property type="protein sequence ID" value="EET62968.1"/>
    <property type="molecule type" value="Genomic_DNA"/>
</dbReference>
<name>C6L9M9_9FIRM</name>
<dbReference type="PANTHER" id="PTHR21716">
    <property type="entry name" value="TRANSMEMBRANE PROTEIN"/>
    <property type="match status" value="1"/>
</dbReference>
<dbReference type="GO" id="GO:0016020">
    <property type="term" value="C:membrane"/>
    <property type="evidence" value="ECO:0007669"/>
    <property type="project" value="UniProtKB-SubCell"/>
</dbReference>
<dbReference type="STRING" id="168384.SAMN05660368_02765"/>
<evidence type="ECO:0000256" key="6">
    <source>
        <dbReference type="SAM" id="Phobius"/>
    </source>
</evidence>
<comment type="subcellular location">
    <subcellularLocation>
        <location evidence="1">Membrane</location>
        <topology evidence="1">Multi-pass membrane protein</topology>
    </subcellularLocation>
</comment>
<feature type="transmembrane region" description="Helical" evidence="6">
    <location>
        <begin position="61"/>
        <end position="79"/>
    </location>
</feature>
<dbReference type="OrthoDB" id="9774361at2"/>
<dbReference type="InterPro" id="IPR014227">
    <property type="entry name" value="YtvI-like"/>
</dbReference>
<proteinExistence type="inferred from homology"/>
<accession>C6L9M9</accession>
<dbReference type="Pfam" id="PF01594">
    <property type="entry name" value="AI-2E_transport"/>
    <property type="match status" value="1"/>
</dbReference>
<feature type="transmembrane region" description="Helical" evidence="6">
    <location>
        <begin position="243"/>
        <end position="264"/>
    </location>
</feature>
<feature type="transmembrane region" description="Helical" evidence="6">
    <location>
        <begin position="156"/>
        <end position="176"/>
    </location>
</feature>
<organism evidence="7 8">
    <name type="scientific">Marvinbryantia formatexigens DSM 14469</name>
    <dbReference type="NCBI Taxonomy" id="478749"/>
    <lineage>
        <taxon>Bacteria</taxon>
        <taxon>Bacillati</taxon>
        <taxon>Bacillota</taxon>
        <taxon>Clostridia</taxon>
        <taxon>Lachnospirales</taxon>
        <taxon>Lachnospiraceae</taxon>
        <taxon>Marvinbryantia</taxon>
    </lineage>
</organism>
<keyword evidence="3 6" id="KW-0812">Transmembrane</keyword>
<dbReference type="PANTHER" id="PTHR21716:SF68">
    <property type="entry name" value="TRANSPORT PROTEIN YTVI-RELATED"/>
    <property type="match status" value="1"/>
</dbReference>